<evidence type="ECO:0000313" key="3">
    <source>
        <dbReference type="EMBL" id="MET3594437.1"/>
    </source>
</evidence>
<keyword evidence="4" id="KW-1185">Reference proteome</keyword>
<dbReference type="PANTHER" id="PTHR12526">
    <property type="entry name" value="GLYCOSYLTRANSFERASE"/>
    <property type="match status" value="1"/>
</dbReference>
<sequence>MRLLYIHSAQVPSLAANAVQVAKMCHAFRVAGAEVLLAVPRASMNRKDHYEKIAREYGLDTEFPFRVLPVPFWPVPGRELFFATLALFAAVWLQPHVIFTRSATVALVSAGLFRFATVFELHDPIGSLSGRQRQRLFKLIGLVAFRMLVVTTQRLRDNSICLFPQHAGKFFIAPNGADPVPPNAEKCSLTGTFKVGYVGHLYKGKGMEIIRAIAPRCGWATFHIVGGTPDDIGNWTSKLAQCPNIVFHGHVPHAATYAYLAEMDVVIAPYLRDVQGQGGGSNIAEGMSPLKLFEYMAHGKPIVSSDLPAIREVLSDSVNGVLVSPDNPSDWVKALQRLRKGKVFRDQLGRQAKADFLAKYSRIARATNILKEIENRVPSSKSS</sequence>
<comment type="caution">
    <text evidence="3">The sequence shown here is derived from an EMBL/GenBank/DDBJ whole genome shotgun (WGS) entry which is preliminary data.</text>
</comment>
<protein>
    <submittedName>
        <fullName evidence="3">Glycosyltransferase involved in cell wall biosynthesis</fullName>
    </submittedName>
</protein>
<dbReference type="EMBL" id="JBEPLM010000007">
    <property type="protein sequence ID" value="MET3594437.1"/>
    <property type="molecule type" value="Genomic_DNA"/>
</dbReference>
<evidence type="ECO:0000256" key="1">
    <source>
        <dbReference type="ARBA" id="ARBA00022676"/>
    </source>
</evidence>
<proteinExistence type="predicted"/>
<dbReference type="PANTHER" id="PTHR12526:SF629">
    <property type="entry name" value="TEICHURONIC ACID BIOSYNTHESIS GLYCOSYLTRANSFERASE TUAH-RELATED"/>
    <property type="match status" value="1"/>
</dbReference>
<dbReference type="SUPFAM" id="SSF53756">
    <property type="entry name" value="UDP-Glycosyltransferase/glycogen phosphorylase"/>
    <property type="match status" value="1"/>
</dbReference>
<keyword evidence="2" id="KW-0808">Transferase</keyword>
<dbReference type="Gene3D" id="3.40.50.2000">
    <property type="entry name" value="Glycogen Phosphorylase B"/>
    <property type="match status" value="1"/>
</dbReference>
<gene>
    <name evidence="3" type="ORF">ABID26_003845</name>
</gene>
<evidence type="ECO:0000256" key="2">
    <source>
        <dbReference type="ARBA" id="ARBA00022679"/>
    </source>
</evidence>
<name>A0ABV2HWF6_9HYPH</name>
<reference evidence="3 4" key="1">
    <citation type="submission" date="2024-06" db="EMBL/GenBank/DDBJ databases">
        <title>Genomic Encyclopedia of Type Strains, Phase IV (KMG-IV): sequencing the most valuable type-strain genomes for metagenomic binning, comparative biology and taxonomic classification.</title>
        <authorList>
            <person name="Goeker M."/>
        </authorList>
    </citation>
    <scope>NUCLEOTIDE SEQUENCE [LARGE SCALE GENOMIC DNA]</scope>
    <source>
        <strain evidence="3 4">DSM 29846</strain>
    </source>
</reference>
<accession>A0ABV2HWF6</accession>
<organism evidence="3 4">
    <name type="scientific">Mesorhizobium shonense</name>
    <dbReference type="NCBI Taxonomy" id="1209948"/>
    <lineage>
        <taxon>Bacteria</taxon>
        <taxon>Pseudomonadati</taxon>
        <taxon>Pseudomonadota</taxon>
        <taxon>Alphaproteobacteria</taxon>
        <taxon>Hyphomicrobiales</taxon>
        <taxon>Phyllobacteriaceae</taxon>
        <taxon>Mesorhizobium</taxon>
    </lineage>
</organism>
<dbReference type="Pfam" id="PF13692">
    <property type="entry name" value="Glyco_trans_1_4"/>
    <property type="match status" value="1"/>
</dbReference>
<dbReference type="RefSeq" id="WP_292374059.1">
    <property type="nucleotide sequence ID" value="NZ_JBEPLM010000007.1"/>
</dbReference>
<dbReference type="Proteomes" id="UP001549036">
    <property type="component" value="Unassembled WGS sequence"/>
</dbReference>
<evidence type="ECO:0000313" key="4">
    <source>
        <dbReference type="Proteomes" id="UP001549036"/>
    </source>
</evidence>
<keyword evidence="1" id="KW-0328">Glycosyltransferase</keyword>